<dbReference type="PROSITE" id="PS00136">
    <property type="entry name" value="SUBTILASE_ASP"/>
    <property type="match status" value="1"/>
</dbReference>
<evidence type="ECO:0000259" key="10">
    <source>
        <dbReference type="Pfam" id="PF00082"/>
    </source>
</evidence>
<dbReference type="PROSITE" id="PS00137">
    <property type="entry name" value="SUBTILASE_HIS"/>
    <property type="match status" value="1"/>
</dbReference>
<dbReference type="GO" id="GO:0006508">
    <property type="term" value="P:proteolysis"/>
    <property type="evidence" value="ECO:0007669"/>
    <property type="project" value="UniProtKB-KW"/>
</dbReference>
<gene>
    <name evidence="11" type="ORF">LZ495_34905</name>
</gene>
<dbReference type="PANTHER" id="PTHR43399">
    <property type="entry name" value="SUBTILISIN-RELATED"/>
    <property type="match status" value="1"/>
</dbReference>
<dbReference type="GO" id="GO:0004252">
    <property type="term" value="F:serine-type endopeptidase activity"/>
    <property type="evidence" value="ECO:0007669"/>
    <property type="project" value="UniProtKB-UniRule"/>
</dbReference>
<feature type="compositionally biased region" description="Low complexity" evidence="8">
    <location>
        <begin position="16"/>
        <end position="30"/>
    </location>
</feature>
<protein>
    <submittedName>
        <fullName evidence="11">S8 family peptidase</fullName>
    </submittedName>
</protein>
<dbReference type="InterPro" id="IPR015500">
    <property type="entry name" value="Peptidase_S8_subtilisin-rel"/>
</dbReference>
<dbReference type="PROSITE" id="PS00138">
    <property type="entry name" value="SUBTILASE_SER"/>
    <property type="match status" value="1"/>
</dbReference>
<proteinExistence type="inferred from homology"/>
<evidence type="ECO:0000256" key="5">
    <source>
        <dbReference type="PIRSR" id="PIRSR615500-1"/>
    </source>
</evidence>
<dbReference type="PROSITE" id="PS51892">
    <property type="entry name" value="SUBTILASE"/>
    <property type="match status" value="1"/>
</dbReference>
<dbReference type="RefSeq" id="WP_235057156.1">
    <property type="nucleotide sequence ID" value="NZ_JAKFHA010000033.1"/>
</dbReference>
<feature type="active site" description="Charge relay system" evidence="5 6">
    <location>
        <position position="431"/>
    </location>
</feature>
<dbReference type="InterPro" id="IPR023828">
    <property type="entry name" value="Peptidase_S8_Ser-AS"/>
</dbReference>
<keyword evidence="3 6" id="KW-0378">Hydrolase</keyword>
<evidence type="ECO:0000256" key="1">
    <source>
        <dbReference type="ARBA" id="ARBA00011073"/>
    </source>
</evidence>
<organism evidence="11 12">
    <name type="scientific">Yinghuangia soli</name>
    <dbReference type="NCBI Taxonomy" id="2908204"/>
    <lineage>
        <taxon>Bacteria</taxon>
        <taxon>Bacillati</taxon>
        <taxon>Actinomycetota</taxon>
        <taxon>Actinomycetes</taxon>
        <taxon>Kitasatosporales</taxon>
        <taxon>Streptomycetaceae</taxon>
        <taxon>Yinghuangia</taxon>
    </lineage>
</organism>
<feature type="domain" description="Peptidase S8/S53" evidence="10">
    <location>
        <begin position="215"/>
        <end position="476"/>
    </location>
</feature>
<comment type="caution">
    <text evidence="11">The sequence shown here is derived from an EMBL/GenBank/DDBJ whole genome shotgun (WGS) entry which is preliminary data.</text>
</comment>
<dbReference type="InterPro" id="IPR023827">
    <property type="entry name" value="Peptidase_S8_Asp-AS"/>
</dbReference>
<feature type="signal peptide" evidence="9">
    <location>
        <begin position="1"/>
        <end position="18"/>
    </location>
</feature>
<feature type="region of interest" description="Disordered" evidence="8">
    <location>
        <begin position="16"/>
        <end position="36"/>
    </location>
</feature>
<feature type="active site" description="Charge relay system" evidence="5 6">
    <location>
        <position position="257"/>
    </location>
</feature>
<keyword evidence="9" id="KW-0732">Signal</keyword>
<dbReference type="InterPro" id="IPR036852">
    <property type="entry name" value="Peptidase_S8/S53_dom_sf"/>
</dbReference>
<keyword evidence="4 6" id="KW-0720">Serine protease</keyword>
<dbReference type="Gene3D" id="3.40.50.200">
    <property type="entry name" value="Peptidase S8/S53 domain"/>
    <property type="match status" value="1"/>
</dbReference>
<evidence type="ECO:0000256" key="2">
    <source>
        <dbReference type="ARBA" id="ARBA00022670"/>
    </source>
</evidence>
<dbReference type="InterPro" id="IPR051048">
    <property type="entry name" value="Peptidase_S8/S53_subtilisin"/>
</dbReference>
<dbReference type="Proteomes" id="UP001165378">
    <property type="component" value="Unassembled WGS sequence"/>
</dbReference>
<sequence>MALAVGAILAAVPGPAHAAPPKAGAANSPGKSSHTSVTLVTGDKVAVDVFADGRRAYTAKPGPGREDVSFLRWNRGDAVTVVPSDAVALLRSGVLDPRLFDISGLVRQGLDDAKAPVLPLIVKYAGGAPAARGELSRMSAPGRDLPSIQAQAIGTPKAAAGQFWGSVTAGSTDPKARSLNPGVARVWLDGRVAASLDRSVPQVGAPAAWQAGFTGAGITTAVLDTGIDAAHPDLKDAVAEAVDFTGTSPSAADGHGHGTHVASIITGSGAASAGQFKGVAPDTRLVVGKVLEDTGFGSESGIIAGMEWAAGKAKVVNMSLGGGPSDGTDPMSLAVNALSASTGALFVIAAGNTPGSGTVSAPSTADAALSVGAVDADDQLGWFSSRGPRYGDYAVKPEITAPGVGIAAARAAGTSLGEPIDDAYTRVGGTSMATPHVAGAAAILAQQHPDWTGTRIKEALTGSAKPTADLPVFAQGTGRLDVAAAVRGTVTASPSAVSAFLRWPTPAPVAKTVSYRNDGDAPLVLDLAAAVANGSGPASLVRVDTPRLTVPAHGTAEARLSIDPAAGPAGVYGGLLTATAADGSVVARTALGVYLEDEVYDVRIDSLNRAGERLTAGALVVTDLATGQQYEPVVSGEQYIARVPKGRYSIDGIIITPATTSRPRDLTLISRPDVAVAGEASVTLDARTGRPAPMTLDRPAARLDYREMTLYQVFAENYEFGLTITTMQPATELYVAPTAPVTSRTFSLRQQAFLTEPAAGSAPPRAYNLTRRVDGGIPNDAAFRSRVAELGSADVRIHNQGIGTQSGGMSRLAGWDGESSYSGWFHDLQFPSVWKEYFSAPEGLSWLGHLSGDTMAEEAQPTRYAPGAHRTVTEQWNRATASPIGWFHQCGEDATMMVKPYSAAVAGHQLDWWGNGSGTLTLLRNGEEVGRVEGTEAWFTGLPPGAADFTLQMHADRGDPSAILANEVDTTWTFRSAAPEGDCGDLANPLLQIRIDGNFDLENKARADRPMPLTVAIERPNGPAPAIRDFKLEASFDKGSTWKRVPVLSIGGKRLALVPPAPQGSSEWVNLRATARDGQGTTVTQTVSRAYGLLR</sequence>
<dbReference type="InterPro" id="IPR000209">
    <property type="entry name" value="Peptidase_S8/S53_dom"/>
</dbReference>
<evidence type="ECO:0000256" key="6">
    <source>
        <dbReference type="PROSITE-ProRule" id="PRU01240"/>
    </source>
</evidence>
<name>A0AA41Q8Y2_9ACTN</name>
<comment type="similarity">
    <text evidence="1 6 7">Belongs to the peptidase S8 family.</text>
</comment>
<reference evidence="11" key="1">
    <citation type="submission" date="2022-01" db="EMBL/GenBank/DDBJ databases">
        <title>Genome-Based Taxonomic Classification of the Phylum Actinobacteria.</title>
        <authorList>
            <person name="Gao Y."/>
        </authorList>
    </citation>
    <scope>NUCLEOTIDE SEQUENCE</scope>
    <source>
        <strain evidence="11">KLBMP 8922</strain>
    </source>
</reference>
<keyword evidence="12" id="KW-1185">Reference proteome</keyword>
<dbReference type="Pfam" id="PF00082">
    <property type="entry name" value="Peptidase_S8"/>
    <property type="match status" value="1"/>
</dbReference>
<evidence type="ECO:0000256" key="4">
    <source>
        <dbReference type="ARBA" id="ARBA00022825"/>
    </source>
</evidence>
<dbReference type="EMBL" id="JAKFHA010000033">
    <property type="protein sequence ID" value="MCF2532377.1"/>
    <property type="molecule type" value="Genomic_DNA"/>
</dbReference>
<dbReference type="InterPro" id="IPR022398">
    <property type="entry name" value="Peptidase_S8_His-AS"/>
</dbReference>
<keyword evidence="2 6" id="KW-0645">Protease</keyword>
<dbReference type="PANTHER" id="PTHR43399:SF4">
    <property type="entry name" value="CELL WALL-ASSOCIATED PROTEASE"/>
    <property type="match status" value="1"/>
</dbReference>
<dbReference type="PRINTS" id="PR00723">
    <property type="entry name" value="SUBTILISIN"/>
</dbReference>
<evidence type="ECO:0000256" key="7">
    <source>
        <dbReference type="RuleBase" id="RU003355"/>
    </source>
</evidence>
<evidence type="ECO:0000256" key="9">
    <source>
        <dbReference type="SAM" id="SignalP"/>
    </source>
</evidence>
<dbReference type="AlphaFoldDB" id="A0AA41Q8Y2"/>
<evidence type="ECO:0000313" key="11">
    <source>
        <dbReference type="EMBL" id="MCF2532377.1"/>
    </source>
</evidence>
<dbReference type="CDD" id="cd07487">
    <property type="entry name" value="Peptidases_S8_1"/>
    <property type="match status" value="1"/>
</dbReference>
<feature type="chain" id="PRO_5041265061" evidence="9">
    <location>
        <begin position="19"/>
        <end position="1095"/>
    </location>
</feature>
<evidence type="ECO:0000256" key="8">
    <source>
        <dbReference type="SAM" id="MobiDB-lite"/>
    </source>
</evidence>
<feature type="active site" description="Charge relay system" evidence="5 6">
    <location>
        <position position="224"/>
    </location>
</feature>
<evidence type="ECO:0000313" key="12">
    <source>
        <dbReference type="Proteomes" id="UP001165378"/>
    </source>
</evidence>
<dbReference type="SUPFAM" id="SSF52743">
    <property type="entry name" value="Subtilisin-like"/>
    <property type="match status" value="1"/>
</dbReference>
<evidence type="ECO:0000256" key="3">
    <source>
        <dbReference type="ARBA" id="ARBA00022801"/>
    </source>
</evidence>
<accession>A0AA41Q8Y2</accession>